<sequence>MKQVKPGSCTFQPAAGILDFSALSGFDVVRLFAVINLRTRRLLYAVGRSGLGFSQVAGAVVTLEVETSDIGAGDPLPVLYDDGDTASDTKLEELRVLLDRGYQGVTGRRQHGVGKHRPKVLSARYVCQAGRGQDRASVDRERAGPNRHGRHTPADPDDAEGAAGRGDLDRRHGHPLHPRRHRRHHRLDRCSRQCVVTSRHRGSPRQRQQHRRLPSDLQGDRGRDGVRDRRRARPARGHGRRCGRSRLELLDQRHGRHEDRGALGRLDRAPVAAAGGGGHGRAPRHGQYGPVRHRHRPRRTSCHGHDQ</sequence>
<dbReference type="EMBL" id="CP001510">
    <property type="protein sequence ID" value="ACS41703.1"/>
    <property type="molecule type" value="Genomic_DNA"/>
</dbReference>
<reference evidence="2 3" key="1">
    <citation type="journal article" date="2009" name="PLoS ONE">
        <title>Methylobacterium genome sequences: a reference blueprint to investigate microbial metabolism of C1 compounds from natural and industrial sources.</title>
        <authorList>
            <person name="Vuilleumier S."/>
            <person name="Chistoserdova L."/>
            <person name="Lee M.-C."/>
            <person name="Bringel F."/>
            <person name="Lajus A."/>
            <person name="Zhou Y."/>
            <person name="Gourion B."/>
            <person name="Barbe V."/>
            <person name="Chang J."/>
            <person name="Cruveiller S."/>
            <person name="Dossat C."/>
            <person name="Gillett W."/>
            <person name="Gruffaz C."/>
            <person name="Haugen E."/>
            <person name="Hourcade E."/>
            <person name="Levy R."/>
            <person name="Mangenot S."/>
            <person name="Muller E."/>
            <person name="Nadalig T."/>
            <person name="Pagni M."/>
            <person name="Penny C."/>
            <person name="Peyraud R."/>
            <person name="Robinson D.G."/>
            <person name="Roche D."/>
            <person name="Rouy Z."/>
            <person name="Saenampechek C."/>
            <person name="Salvignol G."/>
            <person name="Vallenet D."/>
            <person name="Wu Z."/>
            <person name="Marx C.J."/>
            <person name="Vorholt J.A."/>
            <person name="Olson M.V."/>
            <person name="Kaul R."/>
            <person name="Weissenbach J."/>
            <person name="Medigue C."/>
            <person name="Lidstrom M.E."/>
        </authorList>
    </citation>
    <scope>NUCLEOTIDE SEQUENCE [LARGE SCALE GENOMIC DNA]</scope>
    <source>
        <strain evidence="3">ATCC 14718 / DSM 1338 / JCM 2805 / NCIMB 9133 / AM1</strain>
    </source>
</reference>
<dbReference type="STRING" id="272630.MexAM1_META1p4029"/>
<keyword evidence="3" id="KW-1185">Reference proteome</keyword>
<name>C5B1A2_METEA</name>
<accession>C5B1A2</accession>
<feature type="compositionally biased region" description="Basic residues" evidence="1">
    <location>
        <begin position="228"/>
        <end position="244"/>
    </location>
</feature>
<feature type="compositionally biased region" description="Basic and acidic residues" evidence="1">
    <location>
        <begin position="218"/>
        <end position="227"/>
    </location>
</feature>
<evidence type="ECO:0000313" key="2">
    <source>
        <dbReference type="EMBL" id="ACS41703.1"/>
    </source>
</evidence>
<dbReference type="Proteomes" id="UP000009081">
    <property type="component" value="Chromosome"/>
</dbReference>
<feature type="region of interest" description="Disordered" evidence="1">
    <location>
        <begin position="131"/>
        <end position="307"/>
    </location>
</feature>
<evidence type="ECO:0000256" key="1">
    <source>
        <dbReference type="SAM" id="MobiDB-lite"/>
    </source>
</evidence>
<feature type="compositionally biased region" description="Basic residues" evidence="1">
    <location>
        <begin position="291"/>
        <end position="307"/>
    </location>
</feature>
<feature type="compositionally biased region" description="Basic residues" evidence="1">
    <location>
        <begin position="198"/>
        <end position="212"/>
    </location>
</feature>
<gene>
    <name evidence="2" type="ordered locus">MexAM1_META1p4029</name>
</gene>
<protein>
    <submittedName>
        <fullName evidence="2">Uncharacterized protein</fullName>
    </submittedName>
</protein>
<evidence type="ECO:0000313" key="3">
    <source>
        <dbReference type="Proteomes" id="UP000009081"/>
    </source>
</evidence>
<dbReference type="HOGENOM" id="CLU_905553_0_0_5"/>
<feature type="compositionally biased region" description="Basic and acidic residues" evidence="1">
    <location>
        <begin position="132"/>
        <end position="144"/>
    </location>
</feature>
<organism evidence="2 3">
    <name type="scientific">Methylorubrum extorquens (strain ATCC 14718 / DSM 1338 / JCM 2805 / NCIMB 9133 / AM1)</name>
    <name type="common">Methylobacterium extorquens</name>
    <dbReference type="NCBI Taxonomy" id="272630"/>
    <lineage>
        <taxon>Bacteria</taxon>
        <taxon>Pseudomonadati</taxon>
        <taxon>Pseudomonadota</taxon>
        <taxon>Alphaproteobacteria</taxon>
        <taxon>Hyphomicrobiales</taxon>
        <taxon>Methylobacteriaceae</taxon>
        <taxon>Methylorubrum</taxon>
    </lineage>
</organism>
<proteinExistence type="predicted"/>
<feature type="compositionally biased region" description="Basic and acidic residues" evidence="1">
    <location>
        <begin position="245"/>
        <end position="268"/>
    </location>
</feature>
<feature type="compositionally biased region" description="Basic residues" evidence="1">
    <location>
        <begin position="171"/>
        <end position="187"/>
    </location>
</feature>
<dbReference type="AlphaFoldDB" id="C5B1A2"/>
<dbReference type="KEGG" id="mea:Mex_1p4029"/>